<protein>
    <recommendedName>
        <fullName evidence="9">RING-CH-type domain-containing protein</fullName>
    </recommendedName>
</protein>
<keyword evidence="4" id="KW-0863">Zinc-finger</keyword>
<proteinExistence type="predicted"/>
<keyword evidence="2" id="KW-0812">Transmembrane</keyword>
<keyword evidence="7" id="KW-0472">Membrane</keyword>
<reference evidence="10" key="1">
    <citation type="journal article" date="2020" name="Stud. Mycol.">
        <title>101 Dothideomycetes genomes: a test case for predicting lifestyles and emergence of pathogens.</title>
        <authorList>
            <person name="Haridas S."/>
            <person name="Albert R."/>
            <person name="Binder M."/>
            <person name="Bloem J."/>
            <person name="Labutti K."/>
            <person name="Salamov A."/>
            <person name="Andreopoulos B."/>
            <person name="Baker S."/>
            <person name="Barry K."/>
            <person name="Bills G."/>
            <person name="Bluhm B."/>
            <person name="Cannon C."/>
            <person name="Castanera R."/>
            <person name="Culley D."/>
            <person name="Daum C."/>
            <person name="Ezra D."/>
            <person name="Gonzalez J."/>
            <person name="Henrissat B."/>
            <person name="Kuo A."/>
            <person name="Liang C."/>
            <person name="Lipzen A."/>
            <person name="Lutzoni F."/>
            <person name="Magnuson J."/>
            <person name="Mondo S."/>
            <person name="Nolan M."/>
            <person name="Ohm R."/>
            <person name="Pangilinan J."/>
            <person name="Park H.-J."/>
            <person name="Ramirez L."/>
            <person name="Alfaro M."/>
            <person name="Sun H."/>
            <person name="Tritt A."/>
            <person name="Yoshinaga Y."/>
            <person name="Zwiers L.-H."/>
            <person name="Turgeon B."/>
            <person name="Goodwin S."/>
            <person name="Spatafora J."/>
            <person name="Crous P."/>
            <person name="Grigoriev I."/>
        </authorList>
    </citation>
    <scope>NUCLEOTIDE SEQUENCE</scope>
    <source>
        <strain evidence="10">CBS 119925</strain>
    </source>
</reference>
<evidence type="ECO:0000313" key="10">
    <source>
        <dbReference type="EMBL" id="KAF2748050.1"/>
    </source>
</evidence>
<evidence type="ECO:0000256" key="4">
    <source>
        <dbReference type="ARBA" id="ARBA00022771"/>
    </source>
</evidence>
<accession>A0A6A6VES0</accession>
<dbReference type="AlphaFoldDB" id="A0A6A6VES0"/>
<name>A0A6A6VES0_9PLEO</name>
<sequence length="553" mass="61614">MESLPSRPEPQRRASRRDMSPQHEQPSTSSPTSSSSPVLLNSPSIWAQPTSGESSRKETSKTADPSSKLETTDTAQDDEPRRCWICFNDETEDDENTSEWRSPCPCVLVAHEKCLLDWIADMEAPSAHRQAGRKKAKVLCPQCKSEIKLHRPKSVVVDAVRAVEALGNWFLVPGLMTVATTAVYTTLTTIGKMHIIQIFGEEDALRILAPLYQWRISASEERGLLATLLRPLRTQEQSMFVPLMPGLLQGWRLYLGLPMIPVVLMASRTTWADSMLPFIPLIFFVKSGLPHEEMLQFTWPPSAAFTFATLPYLRGFYNAYYERVWRPREQKWLREIQPGATTDQNADQGGLFAEDIEEVLANADAEEGDIVEEAFEIDIDMDIFGDWNGGGIADNNVAIENPPAPIARGPDHPQPADNEQLPDLEPIPEAPNAPIRPRQPRVRHVERNIAISATSIADTIIGALFFPSIAAAVGELLKVALPKSWVTPPLSGKPTGFLQAKWGRSIVGGCLFVGVKDAVMLYVRWKMAQNHRKRSVLDYDHSKGKKPKARSRG</sequence>
<dbReference type="InterPro" id="IPR011016">
    <property type="entry name" value="Znf_RING-CH"/>
</dbReference>
<evidence type="ECO:0000256" key="5">
    <source>
        <dbReference type="ARBA" id="ARBA00022833"/>
    </source>
</evidence>
<dbReference type="GO" id="GO:0008270">
    <property type="term" value="F:zinc ion binding"/>
    <property type="evidence" value="ECO:0007669"/>
    <property type="project" value="UniProtKB-KW"/>
</dbReference>
<feature type="compositionally biased region" description="Low complexity" evidence="8">
    <location>
        <begin position="26"/>
        <end position="44"/>
    </location>
</feature>
<dbReference type="InterPro" id="IPR013083">
    <property type="entry name" value="Znf_RING/FYVE/PHD"/>
</dbReference>
<organism evidence="10 11">
    <name type="scientific">Sporormia fimetaria CBS 119925</name>
    <dbReference type="NCBI Taxonomy" id="1340428"/>
    <lineage>
        <taxon>Eukaryota</taxon>
        <taxon>Fungi</taxon>
        <taxon>Dikarya</taxon>
        <taxon>Ascomycota</taxon>
        <taxon>Pezizomycotina</taxon>
        <taxon>Dothideomycetes</taxon>
        <taxon>Pleosporomycetidae</taxon>
        <taxon>Pleosporales</taxon>
        <taxon>Sporormiaceae</taxon>
        <taxon>Sporormia</taxon>
    </lineage>
</organism>
<dbReference type="GO" id="GO:0016020">
    <property type="term" value="C:membrane"/>
    <property type="evidence" value="ECO:0007669"/>
    <property type="project" value="UniProtKB-SubCell"/>
</dbReference>
<evidence type="ECO:0000259" key="9">
    <source>
        <dbReference type="PROSITE" id="PS51292"/>
    </source>
</evidence>
<dbReference type="EMBL" id="MU006570">
    <property type="protein sequence ID" value="KAF2748050.1"/>
    <property type="molecule type" value="Genomic_DNA"/>
</dbReference>
<evidence type="ECO:0000256" key="1">
    <source>
        <dbReference type="ARBA" id="ARBA00004141"/>
    </source>
</evidence>
<evidence type="ECO:0000256" key="7">
    <source>
        <dbReference type="ARBA" id="ARBA00023136"/>
    </source>
</evidence>
<dbReference type="PROSITE" id="PS51292">
    <property type="entry name" value="ZF_RING_CH"/>
    <property type="match status" value="1"/>
</dbReference>
<evidence type="ECO:0000313" key="11">
    <source>
        <dbReference type="Proteomes" id="UP000799440"/>
    </source>
</evidence>
<keyword evidence="5" id="KW-0862">Zinc</keyword>
<dbReference type="SUPFAM" id="SSF57850">
    <property type="entry name" value="RING/U-box"/>
    <property type="match status" value="1"/>
</dbReference>
<evidence type="ECO:0000256" key="2">
    <source>
        <dbReference type="ARBA" id="ARBA00022692"/>
    </source>
</evidence>
<evidence type="ECO:0000256" key="3">
    <source>
        <dbReference type="ARBA" id="ARBA00022723"/>
    </source>
</evidence>
<dbReference type="SMART" id="SM00744">
    <property type="entry name" value="RINGv"/>
    <property type="match status" value="1"/>
</dbReference>
<gene>
    <name evidence="10" type="ORF">M011DRAFT_467093</name>
</gene>
<dbReference type="OrthoDB" id="5817083at2759"/>
<feature type="domain" description="RING-CH-type" evidence="9">
    <location>
        <begin position="75"/>
        <end position="150"/>
    </location>
</feature>
<dbReference type="PANTHER" id="PTHR46283">
    <property type="entry name" value="E3 UBIQUITIN-PROTEIN LIGASE MARCH5"/>
    <property type="match status" value="1"/>
</dbReference>
<feature type="compositionally biased region" description="Basic and acidic residues" evidence="8">
    <location>
        <begin position="9"/>
        <end position="21"/>
    </location>
</feature>
<keyword evidence="11" id="KW-1185">Reference proteome</keyword>
<feature type="region of interest" description="Disordered" evidence="8">
    <location>
        <begin position="1"/>
        <end position="75"/>
    </location>
</feature>
<keyword evidence="6" id="KW-1133">Transmembrane helix</keyword>
<keyword evidence="3" id="KW-0479">Metal-binding</keyword>
<dbReference type="Proteomes" id="UP000799440">
    <property type="component" value="Unassembled WGS sequence"/>
</dbReference>
<dbReference type="Gene3D" id="3.30.40.10">
    <property type="entry name" value="Zinc/RING finger domain, C3HC4 (zinc finger)"/>
    <property type="match status" value="1"/>
</dbReference>
<comment type="subcellular location">
    <subcellularLocation>
        <location evidence="1">Membrane</location>
        <topology evidence="1">Multi-pass membrane protein</topology>
    </subcellularLocation>
</comment>
<evidence type="ECO:0000256" key="8">
    <source>
        <dbReference type="SAM" id="MobiDB-lite"/>
    </source>
</evidence>
<evidence type="ECO:0000256" key="6">
    <source>
        <dbReference type="ARBA" id="ARBA00022989"/>
    </source>
</evidence>
<feature type="compositionally biased region" description="Polar residues" evidence="8">
    <location>
        <begin position="62"/>
        <end position="74"/>
    </location>
</feature>
<feature type="region of interest" description="Disordered" evidence="8">
    <location>
        <begin position="399"/>
        <end position="437"/>
    </location>
</feature>